<feature type="region of interest" description="Disordered" evidence="2">
    <location>
        <begin position="515"/>
        <end position="580"/>
    </location>
</feature>
<dbReference type="Pfam" id="PF00498">
    <property type="entry name" value="FHA"/>
    <property type="match status" value="1"/>
</dbReference>
<comment type="caution">
    <text evidence="4">The sequence shown here is derived from an EMBL/GenBank/DDBJ whole genome shotgun (WGS) entry which is preliminary data.</text>
</comment>
<dbReference type="PANTHER" id="PTHR23308">
    <property type="entry name" value="NUCLEAR INHIBITOR OF PROTEIN PHOSPHATASE-1"/>
    <property type="match status" value="1"/>
</dbReference>
<dbReference type="Gene3D" id="2.60.200.20">
    <property type="match status" value="1"/>
</dbReference>
<dbReference type="EMBL" id="CAJNNW010005104">
    <property type="protein sequence ID" value="CAE8647084.1"/>
    <property type="molecule type" value="Genomic_DNA"/>
</dbReference>
<gene>
    <name evidence="4" type="ORF">PGLA2088_LOCUS5374</name>
</gene>
<protein>
    <recommendedName>
        <fullName evidence="3">FHA domain-containing protein</fullName>
    </recommendedName>
</protein>
<dbReference type="InterPro" id="IPR000253">
    <property type="entry name" value="FHA_dom"/>
</dbReference>
<dbReference type="SMART" id="SM00240">
    <property type="entry name" value="FHA"/>
    <property type="match status" value="1"/>
</dbReference>
<feature type="compositionally biased region" description="Polar residues" evidence="2">
    <location>
        <begin position="667"/>
        <end position="684"/>
    </location>
</feature>
<organism evidence="4 5">
    <name type="scientific">Polarella glacialis</name>
    <name type="common">Dinoflagellate</name>
    <dbReference type="NCBI Taxonomy" id="89957"/>
    <lineage>
        <taxon>Eukaryota</taxon>
        <taxon>Sar</taxon>
        <taxon>Alveolata</taxon>
        <taxon>Dinophyceae</taxon>
        <taxon>Suessiales</taxon>
        <taxon>Suessiaceae</taxon>
        <taxon>Polarella</taxon>
    </lineage>
</organism>
<dbReference type="InterPro" id="IPR050923">
    <property type="entry name" value="Cell_Proc_Reg/RNA_Proc"/>
</dbReference>
<evidence type="ECO:0000256" key="1">
    <source>
        <dbReference type="SAM" id="Coils"/>
    </source>
</evidence>
<name>A0A813I7M3_POLGL</name>
<dbReference type="Proteomes" id="UP000626109">
    <property type="component" value="Unassembled WGS sequence"/>
</dbReference>
<evidence type="ECO:0000313" key="4">
    <source>
        <dbReference type="EMBL" id="CAE8647084.1"/>
    </source>
</evidence>
<evidence type="ECO:0000259" key="3">
    <source>
        <dbReference type="PROSITE" id="PS50006"/>
    </source>
</evidence>
<feature type="domain" description="FHA" evidence="3">
    <location>
        <begin position="66"/>
        <end position="119"/>
    </location>
</feature>
<reference evidence="4" key="1">
    <citation type="submission" date="2021-02" db="EMBL/GenBank/DDBJ databases">
        <authorList>
            <person name="Dougan E. K."/>
            <person name="Rhodes N."/>
            <person name="Thang M."/>
            <person name="Chan C."/>
        </authorList>
    </citation>
    <scope>NUCLEOTIDE SEQUENCE</scope>
</reference>
<dbReference type="InterPro" id="IPR008984">
    <property type="entry name" value="SMAD_FHA_dom_sf"/>
</dbReference>
<dbReference type="PROSITE" id="PS50006">
    <property type="entry name" value="FHA_DOMAIN"/>
    <property type="match status" value="1"/>
</dbReference>
<feature type="coiled-coil region" evidence="1">
    <location>
        <begin position="425"/>
        <end position="452"/>
    </location>
</feature>
<keyword evidence="1" id="KW-0175">Coiled coil</keyword>
<evidence type="ECO:0000313" key="5">
    <source>
        <dbReference type="Proteomes" id="UP000626109"/>
    </source>
</evidence>
<accession>A0A813I7M3</accession>
<feature type="compositionally biased region" description="Acidic residues" evidence="2">
    <location>
        <begin position="730"/>
        <end position="741"/>
    </location>
</feature>
<dbReference type="AlphaFoldDB" id="A0A813I7M3"/>
<feature type="region of interest" description="Disordered" evidence="2">
    <location>
        <begin position="387"/>
        <end position="412"/>
    </location>
</feature>
<feature type="region of interest" description="Disordered" evidence="2">
    <location>
        <begin position="611"/>
        <end position="632"/>
    </location>
</feature>
<proteinExistence type="predicted"/>
<feature type="region of interest" description="Disordered" evidence="2">
    <location>
        <begin position="645"/>
        <end position="741"/>
    </location>
</feature>
<feature type="coiled-coil region" evidence="1">
    <location>
        <begin position="331"/>
        <end position="358"/>
    </location>
</feature>
<feature type="non-terminal residue" evidence="4">
    <location>
        <position position="1"/>
    </location>
</feature>
<dbReference type="SUPFAM" id="SSF49879">
    <property type="entry name" value="SMAD/FHA domain"/>
    <property type="match status" value="1"/>
</dbReference>
<evidence type="ECO:0000256" key="2">
    <source>
        <dbReference type="SAM" id="MobiDB-lite"/>
    </source>
</evidence>
<feature type="compositionally biased region" description="Low complexity" evidence="2">
    <location>
        <begin position="524"/>
        <end position="553"/>
    </location>
</feature>
<sequence length="741" mass="80145">VQPPSAGAAAESSAASPSVARVGPLGYTKPDWAGKPSLEGEVAIELIVRGEVKKRIPLDVQNFDAFLIGREGSCDVVLEGFEKRASRYHCILQCKAGSPELYAYDLKSSHGTVLNGQRIDPNTFVPVRVGGQLRFNAERPGPFDCLAVLCGPEEAMEEEGEIDLTEFRELAAKEREEAEKAMLQDLEKRKMAKRLKMNTEGHRQAVAKAYANKAQKRMDELKVTEKEDKEKLHQVNWGMGEDAVEIPTEDVSEESQKLMDISGRIDLEKVRKLGLTEKQEQLVAKLENKNKKIGNLHKAKSLLEEQASTRLRKMAEAEKDIDEMKPDRGAGSQNLEKLQKLEEKLEKAEEDFTEQVDNLLLSLGFKKSGMGEGKISKRRAAMYETNLNEEDDEYYDRTAGPSSKPSDETAAEADDIPSELMGLPVLAAVENKKSLETKIAQLKAEQAKLSSNIATELIKEKHRKAQEEAEDSLDAFMNGIVAEVRQDRGDKLEKRLAVVESRLAEMQAMLVIAQTNSDEPSPAPKASSAAAGSSSASTPSAPSSKVKRAAPATDDAEAEGEAEGTRRERSSAPAAPGSVAEAMARLLKKAAADGDVKEGPVIPESAAVAAVAAMPPPSQAPKRKAGPERPSAALLAQAAAIVVAAPAEEEPGLRKPARGPPKERIKNSVSINPTQAGLQVLSQQAADADDDDDDDDDDEELMPPPAKNRKVYGRERPPARMASSSRDCDVGDSGELGEPDG</sequence>
<feature type="compositionally biased region" description="Acidic residues" evidence="2">
    <location>
        <begin position="687"/>
        <end position="701"/>
    </location>
</feature>